<organism evidence="2 3">
    <name type="scientific">Penicillium frequentans</name>
    <dbReference type="NCBI Taxonomy" id="3151616"/>
    <lineage>
        <taxon>Eukaryota</taxon>
        <taxon>Fungi</taxon>
        <taxon>Dikarya</taxon>
        <taxon>Ascomycota</taxon>
        <taxon>Pezizomycotina</taxon>
        <taxon>Eurotiomycetes</taxon>
        <taxon>Eurotiomycetidae</taxon>
        <taxon>Eurotiales</taxon>
        <taxon>Aspergillaceae</taxon>
        <taxon>Penicillium</taxon>
    </lineage>
</organism>
<comment type="caution">
    <text evidence="2">The sequence shown here is derived from an EMBL/GenBank/DDBJ whole genome shotgun (WGS) entry which is preliminary data.</text>
</comment>
<dbReference type="InterPro" id="IPR000182">
    <property type="entry name" value="GNAT_dom"/>
</dbReference>
<dbReference type="CDD" id="cd04301">
    <property type="entry name" value="NAT_SF"/>
    <property type="match status" value="1"/>
</dbReference>
<keyword evidence="3" id="KW-1185">Reference proteome</keyword>
<gene>
    <name evidence="2" type="ORF">N7494_005758</name>
</gene>
<sequence>MASQESEKFLIRRMQSSDIPILGTLAATTYFDSPLTTFLRPRRHEYPEHVIRNFVQMIQGRYLNPRSIGFVAVDRASPSTPVAYAQFIRLGNDQAALQLISDQRSIWRLLQAWWFKIQASVVNLFSPDRSVSHDALDAFMKSVKHDEQLYWEAPEMKIKYSNRWHAQSVVVSPSYHRQGIGRRLMEEVLRRAQDEGVVVGLEASEDGEKLYQKLGFELRGLFSMNIGLPAGGIMMWTPKG</sequence>
<dbReference type="Gene3D" id="3.40.630.30">
    <property type="match status" value="1"/>
</dbReference>
<evidence type="ECO:0000313" key="3">
    <source>
        <dbReference type="Proteomes" id="UP001220324"/>
    </source>
</evidence>
<dbReference type="InterPro" id="IPR016181">
    <property type="entry name" value="Acyl_CoA_acyltransferase"/>
</dbReference>
<dbReference type="PANTHER" id="PTHR42791">
    <property type="entry name" value="GNAT FAMILY ACETYLTRANSFERASE"/>
    <property type="match status" value="1"/>
</dbReference>
<accession>A0AAD6CV41</accession>
<dbReference type="SUPFAM" id="SSF55729">
    <property type="entry name" value="Acyl-CoA N-acyltransferases (Nat)"/>
    <property type="match status" value="1"/>
</dbReference>
<name>A0AAD6CV41_9EURO</name>
<dbReference type="PANTHER" id="PTHR42791:SF16">
    <property type="entry name" value="N-ACETYLTRANSFERASE DOMAIN-CONTAINING PROTEIN"/>
    <property type="match status" value="1"/>
</dbReference>
<dbReference type="AlphaFoldDB" id="A0AAD6CV41"/>
<feature type="domain" description="N-acetyltransferase" evidence="1">
    <location>
        <begin position="104"/>
        <end position="240"/>
    </location>
</feature>
<protein>
    <recommendedName>
        <fullName evidence="1">N-acetyltransferase domain-containing protein</fullName>
    </recommendedName>
</protein>
<evidence type="ECO:0000313" key="2">
    <source>
        <dbReference type="EMBL" id="KAJ5540682.1"/>
    </source>
</evidence>
<dbReference type="EMBL" id="JAQIZZ010000005">
    <property type="protein sequence ID" value="KAJ5540682.1"/>
    <property type="molecule type" value="Genomic_DNA"/>
</dbReference>
<evidence type="ECO:0000259" key="1">
    <source>
        <dbReference type="PROSITE" id="PS51186"/>
    </source>
</evidence>
<dbReference type="PROSITE" id="PS51186">
    <property type="entry name" value="GNAT"/>
    <property type="match status" value="1"/>
</dbReference>
<reference evidence="2 3" key="1">
    <citation type="journal article" date="2023" name="IMA Fungus">
        <title>Comparative genomic study of the Penicillium genus elucidates a diverse pangenome and 15 lateral gene transfer events.</title>
        <authorList>
            <person name="Petersen C."/>
            <person name="Sorensen T."/>
            <person name="Nielsen M.R."/>
            <person name="Sondergaard T.E."/>
            <person name="Sorensen J.L."/>
            <person name="Fitzpatrick D.A."/>
            <person name="Frisvad J.C."/>
            <person name="Nielsen K.L."/>
        </authorList>
    </citation>
    <scope>NUCLEOTIDE SEQUENCE [LARGE SCALE GENOMIC DNA]</scope>
    <source>
        <strain evidence="2 3">IBT 35679</strain>
    </source>
</reference>
<dbReference type="GO" id="GO:0016747">
    <property type="term" value="F:acyltransferase activity, transferring groups other than amino-acyl groups"/>
    <property type="evidence" value="ECO:0007669"/>
    <property type="project" value="InterPro"/>
</dbReference>
<proteinExistence type="predicted"/>
<dbReference type="InterPro" id="IPR052523">
    <property type="entry name" value="Trichothecene_AcTrans"/>
</dbReference>
<dbReference type="Pfam" id="PF13508">
    <property type="entry name" value="Acetyltransf_7"/>
    <property type="match status" value="1"/>
</dbReference>
<dbReference type="Proteomes" id="UP001220324">
    <property type="component" value="Unassembled WGS sequence"/>
</dbReference>